<dbReference type="OrthoDB" id="420884at2759"/>
<protein>
    <submittedName>
        <fullName evidence="1">Uncharacterized protein</fullName>
    </submittedName>
</protein>
<dbReference type="InterPro" id="IPR038506">
    <property type="entry name" value="GLE1-like_sf"/>
</dbReference>
<dbReference type="EMBL" id="AFBI03000106">
    <property type="protein sequence ID" value="EJW01871.1"/>
    <property type="molecule type" value="Genomic_DNA"/>
</dbReference>
<reference evidence="2" key="2">
    <citation type="submission" date="2015-07" db="EMBL/GenBank/DDBJ databases">
        <title>Contrasting host-pathogen interactions and genome evolution in two generalist and specialist microsporidian pathogens of mosquitoes.</title>
        <authorList>
            <consortium name="The Broad Institute Genomics Platform"/>
            <consortium name="The Broad Institute Genome Sequencing Center for Infectious Disease"/>
            <person name="Cuomo C.A."/>
            <person name="Sanscrainte N.D."/>
            <person name="Goldberg J.M."/>
            <person name="Heiman D."/>
            <person name="Young S."/>
            <person name="Zeng Q."/>
            <person name="Becnel J.J."/>
            <person name="Birren B.W."/>
        </authorList>
    </citation>
    <scope>NUCLEOTIDE SEQUENCE [LARGE SCALE GENOMIC DNA]</scope>
    <source>
        <strain evidence="2">USNM 41457</strain>
    </source>
</reference>
<dbReference type="AlphaFoldDB" id="J9D1Y1"/>
<dbReference type="Gene3D" id="1.25.40.510">
    <property type="entry name" value="GLE1-like"/>
    <property type="match status" value="1"/>
</dbReference>
<reference evidence="1 2" key="1">
    <citation type="submission" date="2011-08" db="EMBL/GenBank/DDBJ databases">
        <authorList>
            <person name="Liu Z.J."/>
            <person name="Shi F.L."/>
            <person name="Lu J.Q."/>
            <person name="Li M."/>
            <person name="Wang Z.L."/>
        </authorList>
    </citation>
    <scope>NUCLEOTIDE SEQUENCE [LARGE SCALE GENOMIC DNA]</scope>
    <source>
        <strain evidence="1 2">USNM 41457</strain>
    </source>
</reference>
<evidence type="ECO:0000313" key="2">
    <source>
        <dbReference type="Proteomes" id="UP000003163"/>
    </source>
</evidence>
<proteinExistence type="predicted"/>
<dbReference type="InParanoid" id="J9D1Y1"/>
<dbReference type="Proteomes" id="UP000003163">
    <property type="component" value="Unassembled WGS sequence"/>
</dbReference>
<keyword evidence="2" id="KW-1185">Reference proteome</keyword>
<accession>J9D1Y1</accession>
<dbReference type="VEuPathDB" id="MicrosporidiaDB:EDEG_03645"/>
<name>J9D1Y1_EDHAE</name>
<dbReference type="HOGENOM" id="CLU_581434_0_0_1"/>
<evidence type="ECO:0000313" key="1">
    <source>
        <dbReference type="EMBL" id="EJW01871.1"/>
    </source>
</evidence>
<gene>
    <name evidence="1" type="ORF">EDEG_03645</name>
</gene>
<organism evidence="1 2">
    <name type="scientific">Edhazardia aedis (strain USNM 41457)</name>
    <name type="common">Microsporidian parasite</name>
    <dbReference type="NCBI Taxonomy" id="1003232"/>
    <lineage>
        <taxon>Eukaryota</taxon>
        <taxon>Fungi</taxon>
        <taxon>Fungi incertae sedis</taxon>
        <taxon>Microsporidia</taxon>
        <taxon>Edhazardia</taxon>
    </lineage>
</organism>
<sequence length="470" mass="53674">MCTFENNNFYNNLEAVRKKFVEDEIRKIIVRRNQSSKALEAEILNYNNRVREYNLKKLVEETKEKPKSVQKQEINQNYISNENFSFPKTNFDIESSKTNTSSSKNIEAKSAAENNELGLNIKSGGVCDSSVINSPIKEKVTEQAKIDTSKNMPSSPLQDIKIKKLDSLSSSLNASQLNSDFSQMINESTIPSIINSSTLNDSVVNTNFPNQIQSLPNLNTTTSLPLSDTKISQESNISTAKHESAVSTVTCIPFSAELIEKYITNSEIMELVRKIDEASQKPDFTIKRIVTKRISQISLDASHTDKLILELSKLNTNLQFVKEFTKKLIQESQIPVTTSRNLYKPYAYLFNKIYTDEMFQYFRYTLITTKFFNQNIRGAFMVYFGILLGLKKKDDALFFLASILNKKPVELSLYVLEGFLDVLGTEIKNFYDATFIDICSFIENEFLCEFVKKPVALRIQEILNNLKKDK</sequence>
<comment type="caution">
    <text evidence="1">The sequence shown here is derived from an EMBL/GenBank/DDBJ whole genome shotgun (WGS) entry which is preliminary data.</text>
</comment>